<reference evidence="3 4" key="2">
    <citation type="journal article" date="2019" name="G3 (Bethesda)">
        <title>Hybrid Assembly of the Genome of the Entomopathogenic Nematode Steinernema carpocapsae Identifies the X-Chromosome.</title>
        <authorList>
            <person name="Serra L."/>
            <person name="Macchietto M."/>
            <person name="Macias-Munoz A."/>
            <person name="McGill C.J."/>
            <person name="Rodriguez I.M."/>
            <person name="Rodriguez B."/>
            <person name="Murad R."/>
            <person name="Mortazavi A."/>
        </authorList>
    </citation>
    <scope>NUCLEOTIDE SEQUENCE [LARGE SCALE GENOMIC DNA]</scope>
    <source>
        <strain evidence="3 4">ALL</strain>
    </source>
</reference>
<dbReference type="SUPFAM" id="SSF82866">
    <property type="entry name" value="Multidrug efflux transporter AcrB transmembrane domain"/>
    <property type="match status" value="1"/>
</dbReference>
<keyword evidence="2" id="KW-0812">Transmembrane</keyword>
<name>A0A4U5LX66_STECR</name>
<comment type="caution">
    <text evidence="3">The sequence shown here is derived from an EMBL/GenBank/DDBJ whole genome shotgun (WGS) entry which is preliminary data.</text>
</comment>
<dbReference type="PANTHER" id="PTHR10796:SF104">
    <property type="entry name" value="SSD DOMAIN-CONTAINING PROTEIN"/>
    <property type="match status" value="1"/>
</dbReference>
<dbReference type="GO" id="GO:0030659">
    <property type="term" value="C:cytoplasmic vesicle membrane"/>
    <property type="evidence" value="ECO:0007669"/>
    <property type="project" value="TreeGrafter"/>
</dbReference>
<gene>
    <name evidence="3" type="ORF">L596_027985</name>
</gene>
<dbReference type="Proteomes" id="UP000298663">
    <property type="component" value="Unassembled WGS sequence"/>
</dbReference>
<feature type="transmembrane region" description="Helical" evidence="2">
    <location>
        <begin position="177"/>
        <end position="195"/>
    </location>
</feature>
<protein>
    <recommendedName>
        <fullName evidence="5">SSD domain-containing protein</fullName>
    </recommendedName>
</protein>
<proteinExistence type="predicted"/>
<dbReference type="Gene3D" id="1.20.1640.10">
    <property type="entry name" value="Multidrug efflux transporter AcrB transmembrane domain"/>
    <property type="match status" value="1"/>
</dbReference>
<feature type="transmembrane region" description="Helical" evidence="2">
    <location>
        <begin position="202"/>
        <end position="225"/>
    </location>
</feature>
<evidence type="ECO:0000313" key="3">
    <source>
        <dbReference type="EMBL" id="TKR60790.1"/>
    </source>
</evidence>
<evidence type="ECO:0000256" key="1">
    <source>
        <dbReference type="SAM" id="MobiDB-lite"/>
    </source>
</evidence>
<evidence type="ECO:0008006" key="5">
    <source>
        <dbReference type="Google" id="ProtNLM"/>
    </source>
</evidence>
<evidence type="ECO:0000313" key="4">
    <source>
        <dbReference type="Proteomes" id="UP000298663"/>
    </source>
</evidence>
<dbReference type="GO" id="GO:0018996">
    <property type="term" value="P:molting cycle, collagen and cuticulin-based cuticle"/>
    <property type="evidence" value="ECO:0007669"/>
    <property type="project" value="TreeGrafter"/>
</dbReference>
<dbReference type="AlphaFoldDB" id="A0A4U5LX66"/>
<sequence length="368" mass="41105">MPNSHIVDFKNRYDDAIQEMQTMAYIVRNPGNLTNTTQMERVESLKRSFENASYSYGPESTFCWLNSYKEFRSILNEEEGIEVGTQRLVSNTANFNVIRLEFNYADITEFLSLSSYSFWAATLRTNAESCNRGVPECIEQFLCSTGFTTLVRYNELYPLVEEAGSYADQSQTLSTTIWQTSSALICMGIAFIILIPDLSSICGAIFSVLSVNVGVIGYLSLWGIGIDPLSMAAQLMSIGFSVDITAHISYHYYSVKDETIKTTRERLEHASSGSDGQHCKAALGDDRDDSDPLETQLPRHRLPEDSHPCFRLRLVPRPHPATSDLNRVRRPLLQEKKGPSCLAAGSSASYTCKVWIDEGKARGGMRCG</sequence>
<organism evidence="3 4">
    <name type="scientific">Steinernema carpocapsae</name>
    <name type="common">Entomopathogenic nematode</name>
    <dbReference type="NCBI Taxonomy" id="34508"/>
    <lineage>
        <taxon>Eukaryota</taxon>
        <taxon>Metazoa</taxon>
        <taxon>Ecdysozoa</taxon>
        <taxon>Nematoda</taxon>
        <taxon>Chromadorea</taxon>
        <taxon>Rhabditida</taxon>
        <taxon>Tylenchina</taxon>
        <taxon>Panagrolaimomorpha</taxon>
        <taxon>Strongyloidoidea</taxon>
        <taxon>Steinernematidae</taxon>
        <taxon>Steinernema</taxon>
    </lineage>
</organism>
<dbReference type="InterPro" id="IPR051697">
    <property type="entry name" value="Patched_domain-protein"/>
</dbReference>
<dbReference type="PANTHER" id="PTHR10796">
    <property type="entry name" value="PATCHED-RELATED"/>
    <property type="match status" value="1"/>
</dbReference>
<dbReference type="GO" id="GO:0005886">
    <property type="term" value="C:plasma membrane"/>
    <property type="evidence" value="ECO:0007669"/>
    <property type="project" value="TreeGrafter"/>
</dbReference>
<keyword evidence="2" id="KW-0472">Membrane</keyword>
<keyword evidence="2" id="KW-1133">Transmembrane helix</keyword>
<evidence type="ECO:0000256" key="2">
    <source>
        <dbReference type="SAM" id="Phobius"/>
    </source>
</evidence>
<accession>A0A4U5LX66</accession>
<keyword evidence="4" id="KW-1185">Reference proteome</keyword>
<dbReference type="EMBL" id="AZBU02000011">
    <property type="protein sequence ID" value="TKR60790.1"/>
    <property type="molecule type" value="Genomic_DNA"/>
</dbReference>
<dbReference type="GO" id="GO:0006897">
    <property type="term" value="P:endocytosis"/>
    <property type="evidence" value="ECO:0007669"/>
    <property type="project" value="TreeGrafter"/>
</dbReference>
<feature type="region of interest" description="Disordered" evidence="1">
    <location>
        <begin position="268"/>
        <end position="304"/>
    </location>
</feature>
<dbReference type="OrthoDB" id="6510177at2759"/>
<reference evidence="3 4" key="1">
    <citation type="journal article" date="2015" name="Genome Biol.">
        <title>Comparative genomics of Steinernema reveals deeply conserved gene regulatory networks.</title>
        <authorList>
            <person name="Dillman A.R."/>
            <person name="Macchietto M."/>
            <person name="Porter C.F."/>
            <person name="Rogers A."/>
            <person name="Williams B."/>
            <person name="Antoshechkin I."/>
            <person name="Lee M.M."/>
            <person name="Goodwin Z."/>
            <person name="Lu X."/>
            <person name="Lewis E.E."/>
            <person name="Goodrich-Blair H."/>
            <person name="Stock S.P."/>
            <person name="Adams B.J."/>
            <person name="Sternberg P.W."/>
            <person name="Mortazavi A."/>
        </authorList>
    </citation>
    <scope>NUCLEOTIDE SEQUENCE [LARGE SCALE GENOMIC DNA]</scope>
    <source>
        <strain evidence="3 4">ALL</strain>
    </source>
</reference>